<evidence type="ECO:0000313" key="2">
    <source>
        <dbReference type="Proteomes" id="UP000693672"/>
    </source>
</evidence>
<evidence type="ECO:0000313" key="1">
    <source>
        <dbReference type="EMBL" id="CAG7626938.1"/>
    </source>
</evidence>
<dbReference type="AlphaFoldDB" id="A0A916NJG6"/>
<gene>
    <name evidence="1" type="ORF">PAESOLCIP111_02865</name>
</gene>
<proteinExistence type="predicted"/>
<protein>
    <submittedName>
        <fullName evidence="1">Uncharacterized protein</fullName>
    </submittedName>
</protein>
<keyword evidence="2" id="KW-1185">Reference proteome</keyword>
<organism evidence="1 2">
    <name type="scientific">Paenibacillus solanacearum</name>
    <dbReference type="NCBI Taxonomy" id="2048548"/>
    <lineage>
        <taxon>Bacteria</taxon>
        <taxon>Bacillati</taxon>
        <taxon>Bacillota</taxon>
        <taxon>Bacilli</taxon>
        <taxon>Bacillales</taxon>
        <taxon>Paenibacillaceae</taxon>
        <taxon>Paenibacillus</taxon>
    </lineage>
</organism>
<name>A0A916NJG6_9BACL</name>
<dbReference type="EMBL" id="CAJVAS010000011">
    <property type="protein sequence ID" value="CAG7626938.1"/>
    <property type="molecule type" value="Genomic_DNA"/>
</dbReference>
<reference evidence="1" key="1">
    <citation type="submission" date="2021-06" db="EMBL/GenBank/DDBJ databases">
        <authorList>
            <person name="Criscuolo A."/>
        </authorList>
    </citation>
    <scope>NUCLEOTIDE SEQUENCE</scope>
    <source>
        <strain evidence="1">CIP111600</strain>
    </source>
</reference>
<comment type="caution">
    <text evidence="1">The sequence shown here is derived from an EMBL/GenBank/DDBJ whole genome shotgun (WGS) entry which is preliminary data.</text>
</comment>
<sequence>MELKDKGTVLKSYETLCYRIAYVLLQTEATAVDAAMSALRELLRDDEFFGCGEAVQRERIQAATIRHCLGIKRSLAEAAGSRALLKM</sequence>
<accession>A0A916NJG6</accession>
<dbReference type="Proteomes" id="UP000693672">
    <property type="component" value="Unassembled WGS sequence"/>
</dbReference>
<dbReference type="RefSeq" id="WP_218092636.1">
    <property type="nucleotide sequence ID" value="NZ_CAJVAS010000011.1"/>
</dbReference>